<proteinExistence type="inferred from homology"/>
<accession>A0ABX6EZ77</accession>
<reference evidence="10 11" key="1">
    <citation type="submission" date="2016-03" db="EMBL/GenBank/DDBJ databases">
        <title>How can Kluyveromyces marxianus grow so fast - potential evolutionary course in Saccharomyces Complex revealed by comparative genomics.</title>
        <authorList>
            <person name="Mo W."/>
            <person name="Lu W."/>
            <person name="Yang X."/>
            <person name="Qi J."/>
            <person name="Lv H."/>
        </authorList>
    </citation>
    <scope>NUCLEOTIDE SEQUENCE [LARGE SCALE GENOMIC DNA]</scope>
    <source>
        <strain evidence="10 11">FIM1</strain>
    </source>
</reference>
<feature type="transmembrane region" description="Helical" evidence="9">
    <location>
        <begin position="52"/>
        <end position="73"/>
    </location>
</feature>
<evidence type="ECO:0000256" key="2">
    <source>
        <dbReference type="ARBA" id="ARBA00005245"/>
    </source>
</evidence>
<dbReference type="PANTHER" id="PTHR13202">
    <property type="entry name" value="MICROSOMAL SIGNAL PEPTIDASE 12 KDA SUBUNIT"/>
    <property type="match status" value="1"/>
</dbReference>
<sequence length="92" mass="9862">MDVLQDLGRHLVFPIDFESQAYTERISKLGLYAATIISCVAGYASNSLKICAAVFVAGVIGVMAAVLPAYPAYNKNRPKWVSSGPKVVLADE</sequence>
<evidence type="ECO:0000256" key="4">
    <source>
        <dbReference type="ARBA" id="ARBA00022692"/>
    </source>
</evidence>
<comment type="similarity">
    <text evidence="2">Belongs to the SPCS1 family.</text>
</comment>
<keyword evidence="4 9" id="KW-0812">Transmembrane</keyword>
<gene>
    <name evidence="10" type="primary">SPC1</name>
    <name evidence="10" type="ORF">FIM1_4851</name>
</gene>
<keyword evidence="5" id="KW-0256">Endoplasmic reticulum</keyword>
<evidence type="ECO:0000256" key="8">
    <source>
        <dbReference type="ARBA" id="ARBA00045204"/>
    </source>
</evidence>
<evidence type="ECO:0000313" key="11">
    <source>
        <dbReference type="Proteomes" id="UP000422736"/>
    </source>
</evidence>
<keyword evidence="7 9" id="KW-0472">Membrane</keyword>
<evidence type="ECO:0000256" key="6">
    <source>
        <dbReference type="ARBA" id="ARBA00022989"/>
    </source>
</evidence>
<comment type="function">
    <text evidence="8">Component of the signal peptidase complex (SPC) which catalyzes the cleavage of N-terminal signal sequences from nascent proteins as they are translocated into the lumen of the endoplasmic reticulum. Dispensable for SPC enzymatic activity.</text>
</comment>
<dbReference type="PANTHER" id="PTHR13202:SF0">
    <property type="entry name" value="SIGNAL PEPTIDASE COMPLEX SUBUNIT 1"/>
    <property type="match status" value="1"/>
</dbReference>
<protein>
    <recommendedName>
        <fullName evidence="3">Signal peptidase complex subunit 1</fullName>
    </recommendedName>
</protein>
<evidence type="ECO:0000256" key="5">
    <source>
        <dbReference type="ARBA" id="ARBA00022824"/>
    </source>
</evidence>
<reference evidence="10 11" key="2">
    <citation type="submission" date="2019-11" db="EMBL/GenBank/DDBJ databases">
        <authorList>
            <person name="Lu H."/>
        </authorList>
    </citation>
    <scope>NUCLEOTIDE SEQUENCE [LARGE SCALE GENOMIC DNA]</scope>
    <source>
        <strain evidence="10 11">FIM1</strain>
    </source>
</reference>
<name>A0ABX6EZ77_KLUMA</name>
<keyword evidence="11" id="KW-1185">Reference proteome</keyword>
<evidence type="ECO:0000256" key="9">
    <source>
        <dbReference type="SAM" id="Phobius"/>
    </source>
</evidence>
<evidence type="ECO:0000256" key="3">
    <source>
        <dbReference type="ARBA" id="ARBA00017059"/>
    </source>
</evidence>
<dbReference type="Proteomes" id="UP000422736">
    <property type="component" value="Chromosome 8"/>
</dbReference>
<dbReference type="InterPro" id="IPR009542">
    <property type="entry name" value="Spc1/SPCS1"/>
</dbReference>
<dbReference type="EMBL" id="CP015060">
    <property type="protein sequence ID" value="QGN17644.1"/>
    <property type="molecule type" value="Genomic_DNA"/>
</dbReference>
<organism evidence="10 11">
    <name type="scientific">Kluyveromyces marxianus</name>
    <name type="common">Yeast</name>
    <name type="synonym">Candida kefyr</name>
    <dbReference type="NCBI Taxonomy" id="4911"/>
    <lineage>
        <taxon>Eukaryota</taxon>
        <taxon>Fungi</taxon>
        <taxon>Dikarya</taxon>
        <taxon>Ascomycota</taxon>
        <taxon>Saccharomycotina</taxon>
        <taxon>Saccharomycetes</taxon>
        <taxon>Saccharomycetales</taxon>
        <taxon>Saccharomycetaceae</taxon>
        <taxon>Kluyveromyces</taxon>
    </lineage>
</organism>
<evidence type="ECO:0000256" key="1">
    <source>
        <dbReference type="ARBA" id="ARBA00004477"/>
    </source>
</evidence>
<keyword evidence="6 9" id="KW-1133">Transmembrane helix</keyword>
<dbReference type="Pfam" id="PF06645">
    <property type="entry name" value="SPC12"/>
    <property type="match status" value="1"/>
</dbReference>
<evidence type="ECO:0000313" key="10">
    <source>
        <dbReference type="EMBL" id="QGN17644.1"/>
    </source>
</evidence>
<comment type="subcellular location">
    <subcellularLocation>
        <location evidence="1">Endoplasmic reticulum membrane</location>
        <topology evidence="1">Multi-pass membrane protein</topology>
    </subcellularLocation>
</comment>
<evidence type="ECO:0000256" key="7">
    <source>
        <dbReference type="ARBA" id="ARBA00023136"/>
    </source>
</evidence>